<sequence>MKDNDALGYRSISWQLEIIIAGGLFYTLFTSTDFFKNFFIQTQPILNFDHYQIILFFGLYILTRTLLIGFGANLLLRTIWVAYMAIYNWYPNGVNYDKLKLSDDRKKNLKARYSRKNRLETLEKWASLSFSFAILFAMLVISTLLVCLLIDAFLLEVLGLESLVYNVTYNYTLAGVVLLAHLGVLGRLATKTGKPVIDRGLSLLNKIYYYCSGSFLYQRELLILRSNSKQWILVSFGVFYIVMATLISVNQLGAFFYGGTFNVKVFDDRKTYEQKTIYSMKNRYYEDHLKENEVFYRGGIQSELIKDKHLKLFVVHWFWFDSFKDSVLNSLDFKKEIPSFENDAIRSAFFDEQRIKYQKTLNTMFEVVLNEKVLDSVRWNRYTHPKTDEEGYLAYIAVDTVKMGRNIVNVNRRYGKDSLEVSDGWLSFPFWKE</sequence>
<dbReference type="RefSeq" id="WP_311387637.1">
    <property type="nucleotide sequence ID" value="NZ_JAVRHU010000002.1"/>
</dbReference>
<keyword evidence="3" id="KW-1185">Reference proteome</keyword>
<organism evidence="2 3">
    <name type="scientific">Croceitalea vernalis</name>
    <dbReference type="NCBI Taxonomy" id="3075599"/>
    <lineage>
        <taxon>Bacteria</taxon>
        <taxon>Pseudomonadati</taxon>
        <taxon>Bacteroidota</taxon>
        <taxon>Flavobacteriia</taxon>
        <taxon>Flavobacteriales</taxon>
        <taxon>Flavobacteriaceae</taxon>
        <taxon>Croceitalea</taxon>
    </lineage>
</organism>
<evidence type="ECO:0008006" key="4">
    <source>
        <dbReference type="Google" id="ProtNLM"/>
    </source>
</evidence>
<proteinExistence type="predicted"/>
<feature type="transmembrane region" description="Helical" evidence="1">
    <location>
        <begin position="51"/>
        <end position="76"/>
    </location>
</feature>
<name>A0ABU3BHD4_9FLAO</name>
<accession>A0ABU3BHD4</accession>
<reference evidence="2 3" key="1">
    <citation type="submission" date="2023-09" db="EMBL/GenBank/DDBJ databases">
        <authorList>
            <person name="Rey-Velasco X."/>
        </authorList>
    </citation>
    <scope>NUCLEOTIDE SEQUENCE [LARGE SCALE GENOMIC DNA]</scope>
    <source>
        <strain evidence="2 3">P007</strain>
    </source>
</reference>
<evidence type="ECO:0000256" key="1">
    <source>
        <dbReference type="SAM" id="Phobius"/>
    </source>
</evidence>
<evidence type="ECO:0000313" key="2">
    <source>
        <dbReference type="EMBL" id="MDT0621583.1"/>
    </source>
</evidence>
<dbReference type="Proteomes" id="UP001250662">
    <property type="component" value="Unassembled WGS sequence"/>
</dbReference>
<comment type="caution">
    <text evidence="2">The sequence shown here is derived from an EMBL/GenBank/DDBJ whole genome shotgun (WGS) entry which is preliminary data.</text>
</comment>
<keyword evidence="1" id="KW-0472">Membrane</keyword>
<feature type="transmembrane region" description="Helical" evidence="1">
    <location>
        <begin position="231"/>
        <end position="257"/>
    </location>
</feature>
<protein>
    <recommendedName>
        <fullName evidence="4">RDD domain-containing protein</fullName>
    </recommendedName>
</protein>
<feature type="transmembrane region" description="Helical" evidence="1">
    <location>
        <begin position="12"/>
        <end position="31"/>
    </location>
</feature>
<evidence type="ECO:0000313" key="3">
    <source>
        <dbReference type="Proteomes" id="UP001250662"/>
    </source>
</evidence>
<feature type="transmembrane region" description="Helical" evidence="1">
    <location>
        <begin position="125"/>
        <end position="155"/>
    </location>
</feature>
<feature type="transmembrane region" description="Helical" evidence="1">
    <location>
        <begin position="167"/>
        <end position="189"/>
    </location>
</feature>
<dbReference type="EMBL" id="JAVRHU010000002">
    <property type="protein sequence ID" value="MDT0621583.1"/>
    <property type="molecule type" value="Genomic_DNA"/>
</dbReference>
<gene>
    <name evidence="2" type="ORF">RM520_08095</name>
</gene>
<keyword evidence="1" id="KW-0812">Transmembrane</keyword>
<keyword evidence="1" id="KW-1133">Transmembrane helix</keyword>